<keyword evidence="2" id="KW-1185">Reference proteome</keyword>
<organism evidence="1 2">
    <name type="scientific">Terasakiella brassicae</name>
    <dbReference type="NCBI Taxonomy" id="1634917"/>
    <lineage>
        <taxon>Bacteria</taxon>
        <taxon>Pseudomonadati</taxon>
        <taxon>Pseudomonadota</taxon>
        <taxon>Alphaproteobacteria</taxon>
        <taxon>Rhodospirillales</taxon>
        <taxon>Terasakiellaceae</taxon>
        <taxon>Terasakiella</taxon>
    </lineage>
</organism>
<dbReference type="Proteomes" id="UP000632498">
    <property type="component" value="Unassembled WGS sequence"/>
</dbReference>
<dbReference type="InterPro" id="IPR003477">
    <property type="entry name" value="PemK-like"/>
</dbReference>
<dbReference type="AlphaFoldDB" id="A0A917BUQ9"/>
<comment type="caution">
    <text evidence="1">The sequence shown here is derived from an EMBL/GenBank/DDBJ whole genome shotgun (WGS) entry which is preliminary data.</text>
</comment>
<dbReference type="EMBL" id="BMHV01000006">
    <property type="protein sequence ID" value="GGF59416.1"/>
    <property type="molecule type" value="Genomic_DNA"/>
</dbReference>
<protein>
    <recommendedName>
        <fullName evidence="3">Growth inhibitor PemK</fullName>
    </recommendedName>
</protein>
<name>A0A917BUQ9_9PROT</name>
<evidence type="ECO:0000313" key="2">
    <source>
        <dbReference type="Proteomes" id="UP000632498"/>
    </source>
</evidence>
<evidence type="ECO:0000313" key="1">
    <source>
        <dbReference type="EMBL" id="GGF59416.1"/>
    </source>
</evidence>
<sequence length="114" mass="12708">MATFKPFDIVAAPFPYVERPILKRRPCLIVGEPKNTGLVWVIMITSAKNKAWQDDVHIQDLDQAGLKAASIIRTAKIATVETSALKPVGHLDEKTKALVVKKLVKHWKLPLDSK</sequence>
<reference evidence="1" key="2">
    <citation type="submission" date="2020-09" db="EMBL/GenBank/DDBJ databases">
        <authorList>
            <person name="Sun Q."/>
            <person name="Zhou Y."/>
        </authorList>
    </citation>
    <scope>NUCLEOTIDE SEQUENCE</scope>
    <source>
        <strain evidence="1">CGMCC 1.15254</strain>
    </source>
</reference>
<dbReference type="InterPro" id="IPR011067">
    <property type="entry name" value="Plasmid_toxin/cell-grow_inhib"/>
</dbReference>
<dbReference type="RefSeq" id="WP_188662645.1">
    <property type="nucleotide sequence ID" value="NZ_BMHV01000006.1"/>
</dbReference>
<dbReference type="SUPFAM" id="SSF50118">
    <property type="entry name" value="Cell growth inhibitor/plasmid maintenance toxic component"/>
    <property type="match status" value="1"/>
</dbReference>
<gene>
    <name evidence="1" type="ORF">GCM10011332_11300</name>
</gene>
<reference evidence="1" key="1">
    <citation type="journal article" date="2014" name="Int. J. Syst. Evol. Microbiol.">
        <title>Complete genome sequence of Corynebacterium casei LMG S-19264T (=DSM 44701T), isolated from a smear-ripened cheese.</title>
        <authorList>
            <consortium name="US DOE Joint Genome Institute (JGI-PGF)"/>
            <person name="Walter F."/>
            <person name="Albersmeier A."/>
            <person name="Kalinowski J."/>
            <person name="Ruckert C."/>
        </authorList>
    </citation>
    <scope>NUCLEOTIDE SEQUENCE</scope>
    <source>
        <strain evidence="1">CGMCC 1.15254</strain>
    </source>
</reference>
<dbReference type="Gene3D" id="2.30.30.110">
    <property type="match status" value="1"/>
</dbReference>
<proteinExistence type="predicted"/>
<evidence type="ECO:0008006" key="3">
    <source>
        <dbReference type="Google" id="ProtNLM"/>
    </source>
</evidence>
<dbReference type="Pfam" id="PF02452">
    <property type="entry name" value="PemK_toxin"/>
    <property type="match status" value="1"/>
</dbReference>
<dbReference type="GO" id="GO:0003677">
    <property type="term" value="F:DNA binding"/>
    <property type="evidence" value="ECO:0007669"/>
    <property type="project" value="InterPro"/>
</dbReference>
<accession>A0A917BUQ9</accession>